<evidence type="ECO:0000313" key="3">
    <source>
        <dbReference type="Proteomes" id="UP001519460"/>
    </source>
</evidence>
<dbReference type="EMBL" id="JACVVK020000068">
    <property type="protein sequence ID" value="KAK7496249.1"/>
    <property type="molecule type" value="Genomic_DNA"/>
</dbReference>
<protein>
    <submittedName>
        <fullName evidence="2">Uncharacterized protein</fullName>
    </submittedName>
</protein>
<feature type="region of interest" description="Disordered" evidence="1">
    <location>
        <begin position="63"/>
        <end position="87"/>
    </location>
</feature>
<keyword evidence="3" id="KW-1185">Reference proteome</keyword>
<reference evidence="2 3" key="1">
    <citation type="journal article" date="2023" name="Sci. Data">
        <title>Genome assembly of the Korean intertidal mud-creeper Batillaria attramentaria.</title>
        <authorList>
            <person name="Patra A.K."/>
            <person name="Ho P.T."/>
            <person name="Jun S."/>
            <person name="Lee S.J."/>
            <person name="Kim Y."/>
            <person name="Won Y.J."/>
        </authorList>
    </citation>
    <scope>NUCLEOTIDE SEQUENCE [LARGE SCALE GENOMIC DNA]</scope>
    <source>
        <strain evidence="2">Wonlab-2016</strain>
    </source>
</reference>
<comment type="caution">
    <text evidence="2">The sequence shown here is derived from an EMBL/GenBank/DDBJ whole genome shotgun (WGS) entry which is preliminary data.</text>
</comment>
<dbReference type="AlphaFoldDB" id="A0ABD0LA04"/>
<evidence type="ECO:0000256" key="1">
    <source>
        <dbReference type="SAM" id="MobiDB-lite"/>
    </source>
</evidence>
<gene>
    <name evidence="2" type="ORF">BaRGS_00012414</name>
</gene>
<proteinExistence type="predicted"/>
<name>A0ABD0LA04_9CAEN</name>
<accession>A0ABD0LA04</accession>
<dbReference type="Proteomes" id="UP001519460">
    <property type="component" value="Unassembled WGS sequence"/>
</dbReference>
<evidence type="ECO:0000313" key="2">
    <source>
        <dbReference type="EMBL" id="KAK7496249.1"/>
    </source>
</evidence>
<sequence length="87" mass="9857">MERGERILWEVVERRWASLGKKRGKKRDSQKEDIIIWNLDRSPLSTADNNPWSICRDLAPLAQPCDGHDNRGSNLPPPIAAPSAQAR</sequence>
<organism evidence="2 3">
    <name type="scientific">Batillaria attramentaria</name>
    <dbReference type="NCBI Taxonomy" id="370345"/>
    <lineage>
        <taxon>Eukaryota</taxon>
        <taxon>Metazoa</taxon>
        <taxon>Spiralia</taxon>
        <taxon>Lophotrochozoa</taxon>
        <taxon>Mollusca</taxon>
        <taxon>Gastropoda</taxon>
        <taxon>Caenogastropoda</taxon>
        <taxon>Sorbeoconcha</taxon>
        <taxon>Cerithioidea</taxon>
        <taxon>Batillariidae</taxon>
        <taxon>Batillaria</taxon>
    </lineage>
</organism>